<gene>
    <name evidence="4" type="primary">LOC106805822</name>
</gene>
<evidence type="ECO:0000313" key="4">
    <source>
        <dbReference type="RefSeq" id="XP_014663054.1"/>
    </source>
</evidence>
<keyword evidence="1" id="KW-0732">Signal</keyword>
<dbReference type="InterPro" id="IPR008979">
    <property type="entry name" value="Galactose-bd-like_sf"/>
</dbReference>
<dbReference type="PANTHER" id="PTHR24543:SF325">
    <property type="entry name" value="F5_8 TYPE C DOMAIN-CONTAINING PROTEIN"/>
    <property type="match status" value="1"/>
</dbReference>
<dbReference type="RefSeq" id="XP_014663054.1">
    <property type="nucleotide sequence ID" value="XM_014807568.1"/>
</dbReference>
<dbReference type="Pfam" id="PF00024">
    <property type="entry name" value="PAN_1"/>
    <property type="match status" value="1"/>
</dbReference>
<organism evidence="3 4">
    <name type="scientific">Priapulus caudatus</name>
    <name type="common">Priapulid worm</name>
    <dbReference type="NCBI Taxonomy" id="37621"/>
    <lineage>
        <taxon>Eukaryota</taxon>
        <taxon>Metazoa</taxon>
        <taxon>Ecdysozoa</taxon>
        <taxon>Scalidophora</taxon>
        <taxon>Priapulida</taxon>
        <taxon>Priapulimorpha</taxon>
        <taxon>Priapulimorphida</taxon>
        <taxon>Priapulidae</taxon>
        <taxon>Priapulus</taxon>
    </lineage>
</organism>
<feature type="chain" id="PRO_5047279632" evidence="1">
    <location>
        <begin position="19"/>
        <end position="207"/>
    </location>
</feature>
<evidence type="ECO:0000313" key="3">
    <source>
        <dbReference type="Proteomes" id="UP000695022"/>
    </source>
</evidence>
<sequence length="207" mass="23363">MVAVFLWLLAFCLRTVTATTCQDWDENTLRASADYHLKTIKDKEMANPLSSSLSRSGLMCAAACVKDPDCFSVNYRQETKECKKLAEDWYRATPKLVDSIGWDFVYLVDKGAPLGMIDKTIPNSAITGDIWPDTNTAPYKARLDAQSSWQPGLGYNMHIDLGTETQLVRITTQGCECVYKKWVVKYILAFSLDNITWTESMKTNQTC</sequence>
<protein>
    <submittedName>
        <fullName evidence="4">Uncharacterized protein LOC106805822</fullName>
    </submittedName>
</protein>
<dbReference type="SUPFAM" id="SSF57414">
    <property type="entry name" value="Hairpin loop containing domain-like"/>
    <property type="match status" value="1"/>
</dbReference>
<feature type="domain" description="F5/8 type C" evidence="2">
    <location>
        <begin position="109"/>
        <end position="207"/>
    </location>
</feature>
<name>A0ABM1DSY3_PRICU</name>
<dbReference type="PROSITE" id="PS50022">
    <property type="entry name" value="FA58C_3"/>
    <property type="match status" value="1"/>
</dbReference>
<feature type="signal peptide" evidence="1">
    <location>
        <begin position="1"/>
        <end position="18"/>
    </location>
</feature>
<accession>A0ABM1DSY3</accession>
<dbReference type="SUPFAM" id="SSF49785">
    <property type="entry name" value="Galactose-binding domain-like"/>
    <property type="match status" value="1"/>
</dbReference>
<keyword evidence="3" id="KW-1185">Reference proteome</keyword>
<dbReference type="InterPro" id="IPR003609">
    <property type="entry name" value="Pan_app"/>
</dbReference>
<reference evidence="4" key="1">
    <citation type="submission" date="2025-08" db="UniProtKB">
        <authorList>
            <consortium name="RefSeq"/>
        </authorList>
    </citation>
    <scope>IDENTIFICATION</scope>
</reference>
<dbReference type="Proteomes" id="UP000695022">
    <property type="component" value="Unplaced"/>
</dbReference>
<evidence type="ECO:0000256" key="1">
    <source>
        <dbReference type="SAM" id="SignalP"/>
    </source>
</evidence>
<dbReference type="InterPro" id="IPR000421">
    <property type="entry name" value="FA58C"/>
</dbReference>
<dbReference type="GeneID" id="106805822"/>
<dbReference type="Gene3D" id="2.60.120.260">
    <property type="entry name" value="Galactose-binding domain-like"/>
    <property type="match status" value="1"/>
</dbReference>
<proteinExistence type="predicted"/>
<evidence type="ECO:0000259" key="2">
    <source>
        <dbReference type="PROSITE" id="PS50022"/>
    </source>
</evidence>
<dbReference type="PANTHER" id="PTHR24543">
    <property type="entry name" value="MULTICOPPER OXIDASE-RELATED"/>
    <property type="match status" value="1"/>
</dbReference>